<dbReference type="GO" id="GO:0005737">
    <property type="term" value="C:cytoplasm"/>
    <property type="evidence" value="ECO:0007669"/>
    <property type="project" value="TreeGrafter"/>
</dbReference>
<dbReference type="InterPro" id="IPR002195">
    <property type="entry name" value="Dihydroorotase_CS"/>
</dbReference>
<reference evidence="7 8" key="1">
    <citation type="submission" date="2016-04" db="EMBL/GenBank/DDBJ databases">
        <title>ATOL: Assembling a taxonomically balanced genome-scale reconstruction of the evolutionary history of the Enterobacteriaceae.</title>
        <authorList>
            <person name="Plunkett G.III."/>
            <person name="Neeno-Eckwall E.C."/>
            <person name="Glasner J.D."/>
            <person name="Perna N.T."/>
        </authorList>
    </citation>
    <scope>NUCLEOTIDE SEQUENCE [LARGE SCALE GENOMIC DNA]</scope>
    <source>
        <strain evidence="7 8">ATCC 12841</strain>
    </source>
</reference>
<dbReference type="GO" id="GO:0006145">
    <property type="term" value="P:purine nucleobase catabolic process"/>
    <property type="evidence" value="ECO:0007669"/>
    <property type="project" value="TreeGrafter"/>
</dbReference>
<evidence type="ECO:0000256" key="4">
    <source>
        <dbReference type="ARBA" id="ARBA00022723"/>
    </source>
</evidence>
<dbReference type="InterPro" id="IPR011059">
    <property type="entry name" value="Metal-dep_hydrolase_composite"/>
</dbReference>
<dbReference type="SUPFAM" id="SSF51556">
    <property type="entry name" value="Metallo-dependent hydrolases"/>
    <property type="match status" value="1"/>
</dbReference>
<comment type="caution">
    <text evidence="7">The sequence shown here is derived from an EMBL/GenBank/DDBJ whole genome shotgun (WGS) entry which is preliminary data.</text>
</comment>
<dbReference type="EC" id="3.5.2.3" evidence="7"/>
<dbReference type="CDD" id="cd01318">
    <property type="entry name" value="DHOase_IIb"/>
    <property type="match status" value="1"/>
</dbReference>
<dbReference type="EMBL" id="LXEX01000031">
    <property type="protein sequence ID" value="OAT58921.1"/>
    <property type="molecule type" value="Genomic_DNA"/>
</dbReference>
<dbReference type="GO" id="GO:0046872">
    <property type="term" value="F:metal ion binding"/>
    <property type="evidence" value="ECO:0007669"/>
    <property type="project" value="UniProtKB-KW"/>
</dbReference>
<proteinExistence type="inferred from homology"/>
<organism evidence="7 8">
    <name type="scientific">Obesumbacterium proteus ATCC 12841</name>
    <dbReference type="NCBI Taxonomy" id="1354268"/>
    <lineage>
        <taxon>Bacteria</taxon>
        <taxon>Pseudomonadati</taxon>
        <taxon>Pseudomonadota</taxon>
        <taxon>Gammaproteobacteria</taxon>
        <taxon>Enterobacterales</taxon>
        <taxon>Hafniaceae</taxon>
        <taxon>Obesumbacterium</taxon>
    </lineage>
</organism>
<comment type="function">
    <text evidence="2">Catalyzes the reversible cyclization of carbamoyl aspartate to dihydroorotate.</text>
</comment>
<dbReference type="PANTHER" id="PTHR43668:SF4">
    <property type="entry name" value="ALLANTOINASE"/>
    <property type="match status" value="1"/>
</dbReference>
<gene>
    <name evidence="7" type="ORF">M993_02224</name>
</gene>
<evidence type="ECO:0000256" key="1">
    <source>
        <dbReference type="ARBA" id="ARBA00001947"/>
    </source>
</evidence>
<keyword evidence="4" id="KW-0479">Metal-binding</keyword>
<dbReference type="EC" id="3.5.-.-" evidence="7"/>
<sequence>MNVTLIKNATIINEGIRREADLLIKNGRIEKIARDIKAAPQMAIVNADGKWLIPGMIDDQVHFREPGMPTKGTIASESRAAVAGGITSYMEMPNVVPQTTDRLALQDKFARAAQVSLANHSFYLGATNNNLDEIRQLKPDEACGVKIFMGASTGNMLVDKEDTLAKIFADSPVLIATHCEDSPFIKEREKAYRLKYGNEVPAYEHAEIRNVEACYRSSSLAVSLAKKYGSRLHVLHITTAEELALFEAAPTLEHLKKKQITAEACVHHLFFNQLDHHRLGHLIKCNPSIKAQSHQVALWQALNDGVIDIIATDHAPHTWEEKKGHYFNVPSGLPLVQHALPALLDLCVRGVMTPELMVQKISHAVTERYQIKDRGYLREGYWADVVLIDPTERYNVRNNELFYQCGWTPFNDYVFNGGSIKQTWINGHCVYHNGAILPAPTGQRLTFNRQA</sequence>
<dbReference type="PROSITE" id="PS00483">
    <property type="entry name" value="DIHYDROOROTASE_2"/>
    <property type="match status" value="1"/>
</dbReference>
<dbReference type="InterPro" id="IPR050138">
    <property type="entry name" value="DHOase/Allantoinase_Hydrolase"/>
</dbReference>
<name>A0AA91EDX5_9GAMM</name>
<dbReference type="Proteomes" id="UP000078431">
    <property type="component" value="Unassembled WGS sequence"/>
</dbReference>
<keyword evidence="8" id="KW-1185">Reference proteome</keyword>
<dbReference type="NCBIfam" id="NF006688">
    <property type="entry name" value="PRK09236.1"/>
    <property type="match status" value="1"/>
</dbReference>
<dbReference type="InterPro" id="IPR006680">
    <property type="entry name" value="Amidohydro-rel"/>
</dbReference>
<comment type="similarity">
    <text evidence="3">Belongs to the metallo-dependent hydrolases superfamily. DHOase family. Class I DHOase subfamily.</text>
</comment>
<keyword evidence="5 7" id="KW-0378">Hydrolase</keyword>
<dbReference type="RefSeq" id="WP_064645403.1">
    <property type="nucleotide sequence ID" value="NZ_LXEX01000031.1"/>
</dbReference>
<evidence type="ECO:0000313" key="7">
    <source>
        <dbReference type="EMBL" id="OAT58921.1"/>
    </source>
</evidence>
<dbReference type="GO" id="GO:0004151">
    <property type="term" value="F:dihydroorotase activity"/>
    <property type="evidence" value="ECO:0007669"/>
    <property type="project" value="UniProtKB-EC"/>
</dbReference>
<dbReference type="SUPFAM" id="SSF51338">
    <property type="entry name" value="Composite domain of metallo-dependent hydrolases"/>
    <property type="match status" value="1"/>
</dbReference>
<evidence type="ECO:0000256" key="3">
    <source>
        <dbReference type="ARBA" id="ARBA00010286"/>
    </source>
</evidence>
<dbReference type="InterPro" id="IPR032466">
    <property type="entry name" value="Metal_Hydrolase"/>
</dbReference>
<dbReference type="Gene3D" id="2.30.40.10">
    <property type="entry name" value="Urease, subunit C, domain 1"/>
    <property type="match status" value="1"/>
</dbReference>
<accession>A0AA91EDX5</accession>
<evidence type="ECO:0000256" key="2">
    <source>
        <dbReference type="ARBA" id="ARBA00002368"/>
    </source>
</evidence>
<evidence type="ECO:0000256" key="5">
    <source>
        <dbReference type="ARBA" id="ARBA00022801"/>
    </source>
</evidence>
<protein>
    <submittedName>
        <fullName evidence="7">Dihydroorotase</fullName>
        <ecNumber evidence="7">3.5.-.-</ecNumber>
        <ecNumber evidence="7">3.5.2.3</ecNumber>
    </submittedName>
</protein>
<dbReference type="AlphaFoldDB" id="A0AA91EDX5"/>
<dbReference type="Gene3D" id="3.20.20.140">
    <property type="entry name" value="Metal-dependent hydrolases"/>
    <property type="match status" value="1"/>
</dbReference>
<dbReference type="GO" id="GO:0004038">
    <property type="term" value="F:allantoinase activity"/>
    <property type="evidence" value="ECO:0007669"/>
    <property type="project" value="TreeGrafter"/>
</dbReference>
<dbReference type="Pfam" id="PF01979">
    <property type="entry name" value="Amidohydro_1"/>
    <property type="match status" value="1"/>
</dbReference>
<comment type="cofactor">
    <cofactor evidence="1">
        <name>Zn(2+)</name>
        <dbReference type="ChEBI" id="CHEBI:29105"/>
    </cofactor>
</comment>
<evidence type="ECO:0000259" key="6">
    <source>
        <dbReference type="Pfam" id="PF01979"/>
    </source>
</evidence>
<evidence type="ECO:0000313" key="8">
    <source>
        <dbReference type="Proteomes" id="UP000078431"/>
    </source>
</evidence>
<dbReference type="PANTHER" id="PTHR43668">
    <property type="entry name" value="ALLANTOINASE"/>
    <property type="match status" value="1"/>
</dbReference>
<feature type="domain" description="Amidohydrolase-related" evidence="6">
    <location>
        <begin position="52"/>
        <end position="429"/>
    </location>
</feature>